<dbReference type="RefSeq" id="WP_104422613.1">
    <property type="nucleotide sequence ID" value="NZ_PTIY01000002.1"/>
</dbReference>
<dbReference type="PANTHER" id="PTHR31157:SF1">
    <property type="entry name" value="SCP DOMAIN-CONTAINING PROTEIN"/>
    <property type="match status" value="1"/>
</dbReference>
<evidence type="ECO:0000313" key="4">
    <source>
        <dbReference type="Proteomes" id="UP000238071"/>
    </source>
</evidence>
<comment type="caution">
    <text evidence="3">The sequence shown here is derived from an EMBL/GenBank/DDBJ whole genome shotgun (WGS) entry which is preliminary data.</text>
</comment>
<dbReference type="AlphaFoldDB" id="A0A2S6H7J3"/>
<feature type="domain" description="SCP" evidence="2">
    <location>
        <begin position="136"/>
        <end position="185"/>
    </location>
</feature>
<gene>
    <name evidence="3" type="ORF">B0F88_102351</name>
</gene>
<dbReference type="CDD" id="cd05379">
    <property type="entry name" value="CAP_bacterial"/>
    <property type="match status" value="1"/>
</dbReference>
<dbReference type="Gene3D" id="3.40.33.10">
    <property type="entry name" value="CAP"/>
    <property type="match status" value="1"/>
</dbReference>
<name>A0A2S6H7J3_9GAMM</name>
<feature type="chain" id="PRO_5015758010" evidence="1">
    <location>
        <begin position="22"/>
        <end position="190"/>
    </location>
</feature>
<evidence type="ECO:0000259" key="2">
    <source>
        <dbReference type="Pfam" id="PF00188"/>
    </source>
</evidence>
<dbReference type="InterPro" id="IPR014044">
    <property type="entry name" value="CAP_dom"/>
</dbReference>
<protein>
    <submittedName>
        <fullName evidence="3">Cysteine-rich secretory protein family protein</fullName>
    </submittedName>
</protein>
<dbReference type="SUPFAM" id="SSF55797">
    <property type="entry name" value="PR-1-like"/>
    <property type="match status" value="1"/>
</dbReference>
<dbReference type="InterPro" id="IPR035940">
    <property type="entry name" value="CAP_sf"/>
</dbReference>
<organism evidence="3 4">
    <name type="scientific">Methylobacter tundripaludum</name>
    <dbReference type="NCBI Taxonomy" id="173365"/>
    <lineage>
        <taxon>Bacteria</taxon>
        <taxon>Pseudomonadati</taxon>
        <taxon>Pseudomonadota</taxon>
        <taxon>Gammaproteobacteria</taxon>
        <taxon>Methylococcales</taxon>
        <taxon>Methylococcaceae</taxon>
        <taxon>Methylobacter</taxon>
    </lineage>
</organism>
<proteinExistence type="predicted"/>
<keyword evidence="4" id="KW-1185">Reference proteome</keyword>
<dbReference type="PANTHER" id="PTHR31157">
    <property type="entry name" value="SCP DOMAIN-CONTAINING PROTEIN"/>
    <property type="match status" value="1"/>
</dbReference>
<dbReference type="EMBL" id="PTIY01000002">
    <property type="protein sequence ID" value="PPK73366.1"/>
    <property type="molecule type" value="Genomic_DNA"/>
</dbReference>
<dbReference type="Pfam" id="PF00188">
    <property type="entry name" value="CAP"/>
    <property type="match status" value="2"/>
</dbReference>
<feature type="domain" description="SCP" evidence="2">
    <location>
        <begin position="41"/>
        <end position="112"/>
    </location>
</feature>
<keyword evidence="1" id="KW-0732">Signal</keyword>
<feature type="signal peptide" evidence="1">
    <location>
        <begin position="1"/>
        <end position="21"/>
    </location>
</feature>
<accession>A0A2S6H7J3</accession>
<dbReference type="Proteomes" id="UP000238071">
    <property type="component" value="Unassembled WGS sequence"/>
</dbReference>
<reference evidence="3 4" key="1">
    <citation type="submission" date="2018-02" db="EMBL/GenBank/DDBJ databases">
        <title>Subsurface microbial communities from deep shales in Ohio and West Virginia, USA.</title>
        <authorList>
            <person name="Wrighton K."/>
        </authorList>
    </citation>
    <scope>NUCLEOTIDE SEQUENCE [LARGE SCALE GENOMIC DNA]</scope>
    <source>
        <strain evidence="3 4">OWC-G53F</strain>
    </source>
</reference>
<sequence>MKRILSLFIFCLGTVPYPVVADIDAQPGIAAAELEREIHQQINRERQKHGLPQLNNDELLAAIARQHSRDMARYHFFNHTNLQGEGPVERAKRLGWDRKKQADANTWVIGPGENIFMNHLYDKVITTKQNGVAVKKEYVWKTPEEIAQSTVQGWMDSPPHRKNILSPKYDQQGIGVTISGHEVYVTEDMF</sequence>
<evidence type="ECO:0000256" key="1">
    <source>
        <dbReference type="SAM" id="SignalP"/>
    </source>
</evidence>
<evidence type="ECO:0000313" key="3">
    <source>
        <dbReference type="EMBL" id="PPK73366.1"/>
    </source>
</evidence>
<dbReference type="OrthoDB" id="68195at2"/>